<dbReference type="HOGENOM" id="CLU_2996482_0_0_1"/>
<name>N1PTL7_DOTSN</name>
<accession>N1PTL7</accession>
<dbReference type="AlphaFoldDB" id="N1PTL7"/>
<gene>
    <name evidence="1" type="ORF">DOTSEDRAFT_128422</name>
</gene>
<protein>
    <submittedName>
        <fullName evidence="1">Uncharacterized protein</fullName>
    </submittedName>
</protein>
<feature type="non-terminal residue" evidence="1">
    <location>
        <position position="1"/>
    </location>
</feature>
<organism evidence="1 2">
    <name type="scientific">Dothistroma septosporum (strain NZE10 / CBS 128990)</name>
    <name type="common">Red band needle blight fungus</name>
    <name type="synonym">Mycosphaerella pini</name>
    <dbReference type="NCBI Taxonomy" id="675120"/>
    <lineage>
        <taxon>Eukaryota</taxon>
        <taxon>Fungi</taxon>
        <taxon>Dikarya</taxon>
        <taxon>Ascomycota</taxon>
        <taxon>Pezizomycotina</taxon>
        <taxon>Dothideomycetes</taxon>
        <taxon>Dothideomycetidae</taxon>
        <taxon>Mycosphaerellales</taxon>
        <taxon>Mycosphaerellaceae</taxon>
        <taxon>Dothistroma</taxon>
    </lineage>
</organism>
<reference evidence="2" key="1">
    <citation type="journal article" date="2012" name="PLoS Genet.">
        <title>The genomes of the fungal plant pathogens Cladosporium fulvum and Dothistroma septosporum reveal adaptation to different hosts and lifestyles but also signatures of common ancestry.</title>
        <authorList>
            <person name="de Wit P.J.G.M."/>
            <person name="van der Burgt A."/>
            <person name="Oekmen B."/>
            <person name="Stergiopoulos I."/>
            <person name="Abd-Elsalam K.A."/>
            <person name="Aerts A.L."/>
            <person name="Bahkali A.H."/>
            <person name="Beenen H.G."/>
            <person name="Chettri P."/>
            <person name="Cox M.P."/>
            <person name="Datema E."/>
            <person name="de Vries R.P."/>
            <person name="Dhillon B."/>
            <person name="Ganley A.R."/>
            <person name="Griffiths S.A."/>
            <person name="Guo Y."/>
            <person name="Hamelin R.C."/>
            <person name="Henrissat B."/>
            <person name="Kabir M.S."/>
            <person name="Jashni M.K."/>
            <person name="Kema G."/>
            <person name="Klaubauf S."/>
            <person name="Lapidus A."/>
            <person name="Levasseur A."/>
            <person name="Lindquist E."/>
            <person name="Mehrabi R."/>
            <person name="Ohm R.A."/>
            <person name="Owen T.J."/>
            <person name="Salamov A."/>
            <person name="Schwelm A."/>
            <person name="Schijlen E."/>
            <person name="Sun H."/>
            <person name="van den Burg H.A."/>
            <person name="van Ham R.C.H.J."/>
            <person name="Zhang S."/>
            <person name="Goodwin S.B."/>
            <person name="Grigoriev I.V."/>
            <person name="Collemare J."/>
            <person name="Bradshaw R.E."/>
        </authorList>
    </citation>
    <scope>NUCLEOTIDE SEQUENCE [LARGE SCALE GENOMIC DNA]</scope>
    <source>
        <strain evidence="2">NZE10 / CBS 128990</strain>
    </source>
</reference>
<reference evidence="1 2" key="2">
    <citation type="journal article" date="2012" name="PLoS Pathog.">
        <title>Diverse lifestyles and strategies of plant pathogenesis encoded in the genomes of eighteen Dothideomycetes fungi.</title>
        <authorList>
            <person name="Ohm R.A."/>
            <person name="Feau N."/>
            <person name="Henrissat B."/>
            <person name="Schoch C.L."/>
            <person name="Horwitz B.A."/>
            <person name="Barry K.W."/>
            <person name="Condon B.J."/>
            <person name="Copeland A.C."/>
            <person name="Dhillon B."/>
            <person name="Glaser F."/>
            <person name="Hesse C.N."/>
            <person name="Kosti I."/>
            <person name="LaButti K."/>
            <person name="Lindquist E.A."/>
            <person name="Lucas S."/>
            <person name="Salamov A.A."/>
            <person name="Bradshaw R.E."/>
            <person name="Ciuffetti L."/>
            <person name="Hamelin R.C."/>
            <person name="Kema G.H.J."/>
            <person name="Lawrence C."/>
            <person name="Scott J.A."/>
            <person name="Spatafora J.W."/>
            <person name="Turgeon B.G."/>
            <person name="de Wit P.J.G.M."/>
            <person name="Zhong S."/>
            <person name="Goodwin S.B."/>
            <person name="Grigoriev I.V."/>
        </authorList>
    </citation>
    <scope>NUCLEOTIDE SEQUENCE [LARGE SCALE GENOMIC DNA]</scope>
    <source>
        <strain evidence="2">NZE10 / CBS 128990</strain>
    </source>
</reference>
<dbReference type="OrthoDB" id="186626at2759"/>
<evidence type="ECO:0000313" key="1">
    <source>
        <dbReference type="EMBL" id="EME45705.1"/>
    </source>
</evidence>
<evidence type="ECO:0000313" key="2">
    <source>
        <dbReference type="Proteomes" id="UP000016933"/>
    </source>
</evidence>
<proteinExistence type="predicted"/>
<dbReference type="Proteomes" id="UP000016933">
    <property type="component" value="Unassembled WGS sequence"/>
</dbReference>
<keyword evidence="2" id="KW-1185">Reference proteome</keyword>
<dbReference type="EMBL" id="KB446538">
    <property type="protein sequence ID" value="EME45705.1"/>
    <property type="molecule type" value="Genomic_DNA"/>
</dbReference>
<sequence length="57" mass="6063">LCVELGLVRSSSLIVANNTVIQGAPPYRAYVRLSTRLRSAGEKGPIIPGGLNVRLTD</sequence>